<dbReference type="PANTHER" id="PTHR30344:SF1">
    <property type="entry name" value="6-PHOSPHOGLUCONOLACTONASE"/>
    <property type="match status" value="1"/>
</dbReference>
<dbReference type="InterPro" id="IPR019405">
    <property type="entry name" value="Lactonase_7-beta_prop"/>
</dbReference>
<dbReference type="EMBL" id="LTAO01000001">
    <property type="protein sequence ID" value="KYG35298.1"/>
    <property type="molecule type" value="Genomic_DNA"/>
</dbReference>
<dbReference type="RefSeq" id="WP_061947458.1">
    <property type="nucleotide sequence ID" value="NZ_LTAO01000001.1"/>
</dbReference>
<evidence type="ECO:0000256" key="1">
    <source>
        <dbReference type="ARBA" id="ARBA00005564"/>
    </source>
</evidence>
<dbReference type="OrthoDB" id="9790815at2"/>
<proteinExistence type="inferred from homology"/>
<dbReference type="PANTHER" id="PTHR30344">
    <property type="entry name" value="6-PHOSPHOGLUCONOLACTONASE-RELATED"/>
    <property type="match status" value="1"/>
</dbReference>
<protein>
    <submittedName>
        <fullName evidence="2">6-phosphogluconolactonase</fullName>
    </submittedName>
</protein>
<dbReference type="Gene3D" id="2.130.10.10">
    <property type="entry name" value="YVTN repeat-like/Quinoprotein amine dehydrogenase"/>
    <property type="match status" value="1"/>
</dbReference>
<evidence type="ECO:0000313" key="3">
    <source>
        <dbReference type="Proteomes" id="UP000075806"/>
    </source>
</evidence>
<dbReference type="InterPro" id="IPR015943">
    <property type="entry name" value="WD40/YVTN_repeat-like_dom_sf"/>
</dbReference>
<dbReference type="GO" id="GO:0005829">
    <property type="term" value="C:cytosol"/>
    <property type="evidence" value="ECO:0007669"/>
    <property type="project" value="TreeGrafter"/>
</dbReference>
<name>A0A162FCL1_9BACI</name>
<accession>A0A162FCL1</accession>
<keyword evidence="3" id="KW-1185">Reference proteome</keyword>
<dbReference type="AlphaFoldDB" id="A0A162FCL1"/>
<dbReference type="STRING" id="519424.AZF04_02890"/>
<dbReference type="FunFam" id="2.130.10.10:FF:000306">
    <property type="entry name" value="3-carboxymuconate cyclase"/>
    <property type="match status" value="1"/>
</dbReference>
<dbReference type="InterPro" id="IPR011048">
    <property type="entry name" value="Haem_d1_sf"/>
</dbReference>
<evidence type="ECO:0000313" key="2">
    <source>
        <dbReference type="EMBL" id="KYG35298.1"/>
    </source>
</evidence>
<comment type="similarity">
    <text evidence="1">Belongs to the cycloisomerase 2 family.</text>
</comment>
<dbReference type="Pfam" id="PF10282">
    <property type="entry name" value="Lactonase"/>
    <property type="match status" value="1"/>
</dbReference>
<gene>
    <name evidence="2" type="ORF">AZF04_02890</name>
</gene>
<dbReference type="SUPFAM" id="SSF51004">
    <property type="entry name" value="C-terminal (heme d1) domain of cytochrome cd1-nitrite reductase"/>
    <property type="match status" value="1"/>
</dbReference>
<sequence length="345" mass="37609">MSQLTAFVGTYTNGESKGIYRFTFDPTSGNIELPELAAEIEAPTYLTISPNNEHLYAVAKNVQGGGVAAFSISENHSLDYLNGLVEEGANPCHVSLHSKSGLLLSANYHKGQVDAYTLTPDGALSEHSSSVKHTGSGPIEERQEKAHAHFAGVTPDGQFIVSADLGADSLYVYDVTENELKLKEEIKVKPGTGPRHITFHPNGKFAYVNGELSSEILVFEYHYGTFTLIQTISTLPEDFLGDNTGGAIQITSDGHYIYASNRGHDSIYIFKVKESGELDFSSAVTSGGEHPRDFTLDPTEKYVFVANKDSDNVVLYTRDTESGALTKTEKEISIPNPVCLKFLHY</sequence>
<dbReference type="Proteomes" id="UP000075806">
    <property type="component" value="Unassembled WGS sequence"/>
</dbReference>
<dbReference type="InterPro" id="IPR050282">
    <property type="entry name" value="Cycloisomerase_2"/>
</dbReference>
<comment type="caution">
    <text evidence="2">The sequence shown here is derived from an EMBL/GenBank/DDBJ whole genome shotgun (WGS) entry which is preliminary data.</text>
</comment>
<organism evidence="2 3">
    <name type="scientific">Alkalihalobacillus trypoxylicola</name>
    <dbReference type="NCBI Taxonomy" id="519424"/>
    <lineage>
        <taxon>Bacteria</taxon>
        <taxon>Bacillati</taxon>
        <taxon>Bacillota</taxon>
        <taxon>Bacilli</taxon>
        <taxon>Bacillales</taxon>
        <taxon>Bacillaceae</taxon>
        <taxon>Alkalihalobacillus</taxon>
    </lineage>
</organism>
<reference evidence="2" key="1">
    <citation type="submission" date="2016-02" db="EMBL/GenBank/DDBJ databases">
        <title>Genome sequence of Bacillus trypoxylicola KCTC 13244(T).</title>
        <authorList>
            <person name="Jeong H."/>
            <person name="Park S.-H."/>
            <person name="Choi S.-K."/>
        </authorList>
    </citation>
    <scope>NUCLEOTIDE SEQUENCE [LARGE SCALE GENOMIC DNA]</scope>
    <source>
        <strain evidence="2">KCTC 13244</strain>
    </source>
</reference>
<dbReference type="GO" id="GO:0017057">
    <property type="term" value="F:6-phosphogluconolactonase activity"/>
    <property type="evidence" value="ECO:0007669"/>
    <property type="project" value="TreeGrafter"/>
</dbReference>